<organism evidence="7 8">
    <name type="scientific">Trichoderma parareesei</name>
    <name type="common">Filamentous fungus</name>
    <dbReference type="NCBI Taxonomy" id="858221"/>
    <lineage>
        <taxon>Eukaryota</taxon>
        <taxon>Fungi</taxon>
        <taxon>Dikarya</taxon>
        <taxon>Ascomycota</taxon>
        <taxon>Pezizomycotina</taxon>
        <taxon>Sordariomycetes</taxon>
        <taxon>Hypocreomycetidae</taxon>
        <taxon>Hypocreales</taxon>
        <taxon>Hypocreaceae</taxon>
        <taxon>Trichoderma</taxon>
    </lineage>
</organism>
<keyword evidence="5" id="KW-0496">Mitochondrion</keyword>
<protein>
    <submittedName>
        <fullName evidence="7">Uncharacterized protein</fullName>
    </submittedName>
</protein>
<evidence type="ECO:0000256" key="5">
    <source>
        <dbReference type="ARBA" id="ARBA00023128"/>
    </source>
</evidence>
<dbReference type="PANTHER" id="PTHR48182:SF2">
    <property type="entry name" value="PROTEIN SERAC1"/>
    <property type="match status" value="1"/>
</dbReference>
<reference evidence="7 8" key="1">
    <citation type="journal article" date="2015" name="Genome Announc.">
        <title>Genome sequence and annotation of Trichoderma parareesei, the ancestor of the cellulase producer Trichoderma reesei.</title>
        <authorList>
            <person name="Yang D."/>
            <person name="Pomraning K."/>
            <person name="Kopchinskiy A."/>
            <person name="Karimi Aghcheh R."/>
            <person name="Atanasova L."/>
            <person name="Chenthamara K."/>
            <person name="Baker S.E."/>
            <person name="Zhang R."/>
            <person name="Shen Q."/>
            <person name="Freitag M."/>
            <person name="Kubicek C.P."/>
            <person name="Druzhinina I.S."/>
        </authorList>
    </citation>
    <scope>NUCLEOTIDE SEQUENCE [LARGE SCALE GENOMIC DNA]</scope>
    <source>
        <strain evidence="7 8">CBS 125925</strain>
    </source>
</reference>
<dbReference type="PANTHER" id="PTHR48182">
    <property type="entry name" value="PROTEIN SERAC1"/>
    <property type="match status" value="1"/>
</dbReference>
<dbReference type="GO" id="GO:0005783">
    <property type="term" value="C:endoplasmic reticulum"/>
    <property type="evidence" value="ECO:0007669"/>
    <property type="project" value="UniProtKB-SubCell"/>
</dbReference>
<evidence type="ECO:0000313" key="7">
    <source>
        <dbReference type="EMBL" id="OTA08158.1"/>
    </source>
</evidence>
<evidence type="ECO:0000256" key="1">
    <source>
        <dbReference type="ARBA" id="ARBA00004173"/>
    </source>
</evidence>
<dbReference type="GO" id="GO:0005739">
    <property type="term" value="C:mitochondrion"/>
    <property type="evidence" value="ECO:0007669"/>
    <property type="project" value="UniProtKB-SubCell"/>
</dbReference>
<sequence>MSVAALGNKPFVSDLKSGSSALALIRDRFRHVAMDLALWTFYETLPTAMGPVSRVVVEKDSAILGFDKERIQAMNADHRHVCKFTSRDDSNYKMLRNALLTAIDEIKGEYLVSTFSHLNSANTLTKGDEIQCLKAFLKVADTWEDDLAL</sequence>
<dbReference type="GO" id="GO:0016020">
    <property type="term" value="C:membrane"/>
    <property type="evidence" value="ECO:0007669"/>
    <property type="project" value="UniProtKB-SubCell"/>
</dbReference>
<keyword evidence="6" id="KW-0472">Membrane</keyword>
<gene>
    <name evidence="7" type="ORF">A9Z42_0091190</name>
</gene>
<dbReference type="Proteomes" id="UP000219286">
    <property type="component" value="Unassembled WGS sequence"/>
</dbReference>
<dbReference type="AlphaFoldDB" id="A0A2H2ZR82"/>
<evidence type="ECO:0000256" key="2">
    <source>
        <dbReference type="ARBA" id="ARBA00004240"/>
    </source>
</evidence>
<dbReference type="InterPro" id="IPR052374">
    <property type="entry name" value="SERAC1"/>
</dbReference>
<dbReference type="EMBL" id="LFMI01000825">
    <property type="protein sequence ID" value="OTA08158.1"/>
    <property type="molecule type" value="Genomic_DNA"/>
</dbReference>
<evidence type="ECO:0000256" key="3">
    <source>
        <dbReference type="ARBA" id="ARBA00004370"/>
    </source>
</evidence>
<keyword evidence="8" id="KW-1185">Reference proteome</keyword>
<name>A0A2H2ZR82_TRIPA</name>
<evidence type="ECO:0000256" key="4">
    <source>
        <dbReference type="ARBA" id="ARBA00022824"/>
    </source>
</evidence>
<evidence type="ECO:0000256" key="6">
    <source>
        <dbReference type="ARBA" id="ARBA00023136"/>
    </source>
</evidence>
<proteinExistence type="predicted"/>
<evidence type="ECO:0000313" key="8">
    <source>
        <dbReference type="Proteomes" id="UP000219286"/>
    </source>
</evidence>
<comment type="caution">
    <text evidence="7">The sequence shown here is derived from an EMBL/GenBank/DDBJ whole genome shotgun (WGS) entry which is preliminary data.</text>
</comment>
<accession>A0A2H2ZR82</accession>
<keyword evidence="4" id="KW-0256">Endoplasmic reticulum</keyword>
<comment type="subcellular location">
    <subcellularLocation>
        <location evidence="2">Endoplasmic reticulum</location>
    </subcellularLocation>
    <subcellularLocation>
        <location evidence="3">Membrane</location>
    </subcellularLocation>
    <subcellularLocation>
        <location evidence="1">Mitochondrion</location>
    </subcellularLocation>
</comment>